<proteinExistence type="predicted"/>
<keyword evidence="2" id="KW-1185">Reference proteome</keyword>
<name>B0RB02_CLASE</name>
<dbReference type="AlphaFoldDB" id="B0RB02"/>
<evidence type="ECO:0000313" key="2">
    <source>
        <dbReference type="Proteomes" id="UP000001318"/>
    </source>
</evidence>
<gene>
    <name evidence="1" type="ordered locus">CMS2777</name>
</gene>
<protein>
    <submittedName>
        <fullName evidence="1">Uncharacterized protein</fullName>
    </submittedName>
</protein>
<reference evidence="1 2" key="1">
    <citation type="journal article" date="2008" name="J. Bacteriol.">
        <title>Genome of the actinomycete plant pathogen Clavibacter michiganensis subsp. sepedonicus suggests recent niche adaptation.</title>
        <authorList>
            <person name="Bentley S.D."/>
            <person name="Corton C."/>
            <person name="Brown S.E."/>
            <person name="Barron A."/>
            <person name="Clark L."/>
            <person name="Doggett J."/>
            <person name="Harris B."/>
            <person name="Ormond D."/>
            <person name="Quail M.A."/>
            <person name="May G."/>
            <person name="Francis D."/>
            <person name="Knudson D."/>
            <person name="Parkhill J."/>
            <person name="Ishimaru C.A."/>
        </authorList>
    </citation>
    <scope>NUCLEOTIDE SEQUENCE [LARGE SCALE GENOMIC DNA]</scope>
    <source>
        <strain evidence="2">ATCC 33113 / DSM 20744 / JCM 9667 / LMG 2889 / ICMP 2535 / C-1</strain>
    </source>
</reference>
<evidence type="ECO:0000313" key="1">
    <source>
        <dbReference type="EMBL" id="CAQ02849.1"/>
    </source>
</evidence>
<sequence>MLSLLESLPEDLKQADPRTTPNYADRLDAEIKARSGGAYEGSSVASDSPVLSTALFARDSGGPRASTTGPRIELAVNWVACATDIVGLIVQYGVPVGKVIGWIKDARAIYGSVRAIAAAIRRGDFGVTEGEDAAQVLEGLLGIDGVIADCFT</sequence>
<dbReference type="OrthoDB" id="3261149at2"/>
<dbReference type="GeneID" id="29471750"/>
<dbReference type="Proteomes" id="UP000001318">
    <property type="component" value="Chromosome"/>
</dbReference>
<dbReference type="EMBL" id="AM849034">
    <property type="protein sequence ID" value="CAQ02849.1"/>
    <property type="molecule type" value="Genomic_DNA"/>
</dbReference>
<accession>B0RB02</accession>
<organism evidence="1 2">
    <name type="scientific">Clavibacter sepedonicus</name>
    <name type="common">Clavibacter michiganensis subsp. sepedonicus</name>
    <dbReference type="NCBI Taxonomy" id="31964"/>
    <lineage>
        <taxon>Bacteria</taxon>
        <taxon>Bacillati</taxon>
        <taxon>Actinomycetota</taxon>
        <taxon>Actinomycetes</taxon>
        <taxon>Micrococcales</taxon>
        <taxon>Microbacteriaceae</taxon>
        <taxon>Clavibacter</taxon>
    </lineage>
</organism>
<dbReference type="HOGENOM" id="CLU_112808_0_0_11"/>
<dbReference type="KEGG" id="cms:CMS2777"/>
<dbReference type="RefSeq" id="WP_012300012.1">
    <property type="nucleotide sequence ID" value="NC_010407.1"/>
</dbReference>